<comment type="subcellular location">
    <subcellularLocation>
        <location evidence="1 10">Cell outer membrane</location>
        <topology evidence="1 10">Multi-pass membrane protein</topology>
    </subcellularLocation>
</comment>
<comment type="similarity">
    <text evidence="10 11">Belongs to the TonB-dependent receptor family.</text>
</comment>
<keyword evidence="4" id="KW-0410">Iron transport</keyword>
<evidence type="ECO:0000256" key="9">
    <source>
        <dbReference type="ARBA" id="ARBA00023237"/>
    </source>
</evidence>
<evidence type="ECO:0000259" key="12">
    <source>
        <dbReference type="SMART" id="SM00965"/>
    </source>
</evidence>
<dbReference type="Pfam" id="PF00593">
    <property type="entry name" value="TonB_dep_Rec_b-barrel"/>
    <property type="match status" value="1"/>
</dbReference>
<dbReference type="InterPro" id="IPR036942">
    <property type="entry name" value="Beta-barrel_TonB_sf"/>
</dbReference>
<keyword evidence="14" id="KW-1185">Reference proteome</keyword>
<dbReference type="InterPro" id="IPR012910">
    <property type="entry name" value="Plug_dom"/>
</dbReference>
<keyword evidence="6" id="KW-0408">Iron</keyword>
<evidence type="ECO:0000256" key="11">
    <source>
        <dbReference type="RuleBase" id="RU003357"/>
    </source>
</evidence>
<dbReference type="Gene3D" id="2.60.40.1120">
    <property type="entry name" value="Carboxypeptidase-like, regulatory domain"/>
    <property type="match status" value="1"/>
</dbReference>
<organism evidence="13 14">
    <name type="scientific">Chitinophaga barathri</name>
    <dbReference type="NCBI Taxonomy" id="1647451"/>
    <lineage>
        <taxon>Bacteria</taxon>
        <taxon>Pseudomonadati</taxon>
        <taxon>Bacteroidota</taxon>
        <taxon>Chitinophagia</taxon>
        <taxon>Chitinophagales</taxon>
        <taxon>Chitinophagaceae</taxon>
        <taxon>Chitinophaga</taxon>
    </lineage>
</organism>
<sequence length="1151" mass="127410">MKKIRLGPGTRPGRPVAPIIKLLFMMKLTAIIVCMCSIQSFALSGYAQEKVTLNMKQASLRKVLKAIEKQIPVHFVYNDEMLQDLAPVDIEVKDKTWTETLRQVLKDTKLDYKTIAGNLVVIAPAGDKPNAVRAVVAHGKVTDNQQQPLIGVSVWERGTSNGTITKEDGSFSLTVKSDTATLMFKFVGYVAIEKRVTSAAMNIVLEEGNTALNEVVVVGYGTQKAANLTGAVSTVNAKTLESRPLVNLAQGLQGTMPGLRVNMSNGAPGQGASFNIRGDNPLGTTGAASPLVLVDGVVMDPNLINPDDVESVTMLKDAASAAIYGGRAAYGVLLITTKSGKSGKINISYSGNYTISRPTRLPEYLNGSQYINMFRDAARRAGGNSYNYTDQDSILATKYAADPANNSDVYVDPDRPNRYRYVGNTDWIDVLYPGRQPQQQHNISLSGGEGKTTYAASMGILSQDGLLKEADQQYKRYNASLRLTNKTTDWLDLNFKASLNRTTLNTPNGTQFVNDDIANWSFIPTDLTPLMPVYHPDGNFSGQGNYTNMIAVMKQNGRYQYDINDVWLTGGFVLKPLKNVRWVTDYTWNGYFRNTSQHYKAFNEYGVDGALLGTYPWTTPSRLYQANESDYYYALNSYLQYENTFGGKHYVKAMIGYNEELKQNRSFNVTARNLVDPTLPSLVPNNDKSPLLGAAQNEWAVSGSFFRLNYIYADKYLLEVNGRYDGTSRFQRGNRYLFAPSVSAGWRISQERFFAGISKVVNDLKLRGSYGTLGNQATDLPYPYIATMPIGQTGYVFDDNLTSPYVGAAGLVSPDFTWEKVSTIDVGVDASFLKNRLGLVFDYYVRTVKDIIQSGAARPAILGATPPTANSADIRTKGWELNLTWRDQIGSGFSYNVALNLSDATTEVTRYELNPKGLINTYYEGLTLGDIWGYTTAGFYQSADEVAKSASQKNLYGGAWLPGDIRYTDLNGDGIISVGDNSIYNPGDQRVIGNSTPRYLFGLNLGADYKGFDATVFFQGTGKRDYMLGGTYFWGFTSEWDVPLKYHLDTWTPENRDAYYPVNKIAASYNQQTQTKYLQNAAYARLKQATIGYTLPQSLLSRAKINRVRVYVTGQNLFEITDLHKAFDPELLGVQTYPLSRSWSFGLQVGL</sequence>
<dbReference type="InterPro" id="IPR037066">
    <property type="entry name" value="Plug_dom_sf"/>
</dbReference>
<accession>A0A3N4MIE4</accession>
<dbReference type="Gene3D" id="3.55.50.30">
    <property type="match status" value="1"/>
</dbReference>
<proteinExistence type="inferred from homology"/>
<protein>
    <submittedName>
        <fullName evidence="13">SusC/RagA family TonB-linked outer membrane protein</fullName>
    </submittedName>
</protein>
<keyword evidence="3 10" id="KW-1134">Transmembrane beta strand</keyword>
<keyword evidence="8 10" id="KW-0472">Membrane</keyword>
<dbReference type="GO" id="GO:0009279">
    <property type="term" value="C:cell outer membrane"/>
    <property type="evidence" value="ECO:0007669"/>
    <property type="project" value="UniProtKB-SubCell"/>
</dbReference>
<dbReference type="GO" id="GO:0006826">
    <property type="term" value="P:iron ion transport"/>
    <property type="evidence" value="ECO:0007669"/>
    <property type="project" value="UniProtKB-KW"/>
</dbReference>
<dbReference type="OrthoDB" id="604358at2"/>
<keyword evidence="5 10" id="KW-0812">Transmembrane</keyword>
<dbReference type="AlphaFoldDB" id="A0A3N4MIE4"/>
<evidence type="ECO:0000256" key="1">
    <source>
        <dbReference type="ARBA" id="ARBA00004571"/>
    </source>
</evidence>
<evidence type="ECO:0000256" key="3">
    <source>
        <dbReference type="ARBA" id="ARBA00022452"/>
    </source>
</evidence>
<keyword evidence="9 10" id="KW-0998">Cell outer membrane</keyword>
<evidence type="ECO:0000313" key="14">
    <source>
        <dbReference type="Proteomes" id="UP000279089"/>
    </source>
</evidence>
<dbReference type="InterPro" id="IPR000531">
    <property type="entry name" value="Beta-barrel_TonB"/>
</dbReference>
<dbReference type="Pfam" id="PF07660">
    <property type="entry name" value="STN"/>
    <property type="match status" value="1"/>
</dbReference>
<reference evidence="14" key="1">
    <citation type="submission" date="2018-11" db="EMBL/GenBank/DDBJ databases">
        <title>Chitinophaga lutea sp.nov., isolate from arsenic contaminated soil.</title>
        <authorList>
            <person name="Zong Y."/>
        </authorList>
    </citation>
    <scope>NUCLEOTIDE SEQUENCE [LARGE SCALE GENOMIC DNA]</scope>
    <source>
        <strain evidence="14">YLT18</strain>
    </source>
</reference>
<dbReference type="EMBL" id="RMBX01000009">
    <property type="protein sequence ID" value="RPD39840.1"/>
    <property type="molecule type" value="Genomic_DNA"/>
</dbReference>
<dbReference type="Pfam" id="PF07715">
    <property type="entry name" value="Plug"/>
    <property type="match status" value="1"/>
</dbReference>
<dbReference type="SUPFAM" id="SSF56935">
    <property type="entry name" value="Porins"/>
    <property type="match status" value="1"/>
</dbReference>
<dbReference type="Gene3D" id="2.170.130.10">
    <property type="entry name" value="TonB-dependent receptor, plug domain"/>
    <property type="match status" value="1"/>
</dbReference>
<keyword evidence="4" id="KW-0406">Ion transport</keyword>
<dbReference type="SUPFAM" id="SSF49464">
    <property type="entry name" value="Carboxypeptidase regulatory domain-like"/>
    <property type="match status" value="1"/>
</dbReference>
<dbReference type="InterPro" id="IPR011662">
    <property type="entry name" value="Secretin/TonB_short_N"/>
</dbReference>
<dbReference type="NCBIfam" id="TIGR04057">
    <property type="entry name" value="SusC_RagA_signa"/>
    <property type="match status" value="1"/>
</dbReference>
<comment type="caution">
    <text evidence="13">The sequence shown here is derived from an EMBL/GenBank/DDBJ whole genome shotgun (WGS) entry which is preliminary data.</text>
</comment>
<evidence type="ECO:0000256" key="8">
    <source>
        <dbReference type="ARBA" id="ARBA00023136"/>
    </source>
</evidence>
<evidence type="ECO:0000256" key="7">
    <source>
        <dbReference type="ARBA" id="ARBA00023077"/>
    </source>
</evidence>
<feature type="domain" description="Secretin/TonB short N-terminal" evidence="12">
    <location>
        <begin position="73"/>
        <end position="125"/>
    </location>
</feature>
<dbReference type="Gene3D" id="2.40.170.20">
    <property type="entry name" value="TonB-dependent receptor, beta-barrel domain"/>
    <property type="match status" value="1"/>
</dbReference>
<evidence type="ECO:0000256" key="10">
    <source>
        <dbReference type="PROSITE-ProRule" id="PRU01360"/>
    </source>
</evidence>
<dbReference type="InterPro" id="IPR023996">
    <property type="entry name" value="TonB-dep_OMP_SusC/RagA"/>
</dbReference>
<dbReference type="SMART" id="SM00965">
    <property type="entry name" value="STN"/>
    <property type="match status" value="1"/>
</dbReference>
<dbReference type="InterPro" id="IPR023997">
    <property type="entry name" value="TonB-dep_OMP_SusC/RagA_CS"/>
</dbReference>
<evidence type="ECO:0000256" key="6">
    <source>
        <dbReference type="ARBA" id="ARBA00023004"/>
    </source>
</evidence>
<gene>
    <name evidence="13" type="ORF">EG028_17070</name>
</gene>
<evidence type="ECO:0000256" key="4">
    <source>
        <dbReference type="ARBA" id="ARBA00022496"/>
    </source>
</evidence>
<dbReference type="Proteomes" id="UP000279089">
    <property type="component" value="Unassembled WGS sequence"/>
</dbReference>
<dbReference type="InterPro" id="IPR008969">
    <property type="entry name" value="CarboxyPept-like_regulatory"/>
</dbReference>
<evidence type="ECO:0000256" key="2">
    <source>
        <dbReference type="ARBA" id="ARBA00022448"/>
    </source>
</evidence>
<dbReference type="Pfam" id="PF13715">
    <property type="entry name" value="CarbopepD_reg_2"/>
    <property type="match status" value="1"/>
</dbReference>
<dbReference type="InterPro" id="IPR039426">
    <property type="entry name" value="TonB-dep_rcpt-like"/>
</dbReference>
<dbReference type="NCBIfam" id="TIGR04056">
    <property type="entry name" value="OMP_RagA_SusC"/>
    <property type="match status" value="1"/>
</dbReference>
<evidence type="ECO:0000256" key="5">
    <source>
        <dbReference type="ARBA" id="ARBA00022692"/>
    </source>
</evidence>
<name>A0A3N4MIE4_9BACT</name>
<keyword evidence="7 11" id="KW-0798">TonB box</keyword>
<evidence type="ECO:0000313" key="13">
    <source>
        <dbReference type="EMBL" id="RPD39840.1"/>
    </source>
</evidence>
<keyword evidence="2 10" id="KW-0813">Transport</keyword>
<dbReference type="PROSITE" id="PS52016">
    <property type="entry name" value="TONB_DEPENDENT_REC_3"/>
    <property type="match status" value="1"/>
</dbReference>